<feature type="compositionally biased region" description="Basic and acidic residues" evidence="1">
    <location>
        <begin position="346"/>
        <end position="360"/>
    </location>
</feature>
<keyword evidence="2" id="KW-0812">Transmembrane</keyword>
<dbReference type="Proteomes" id="UP000886595">
    <property type="component" value="Unassembled WGS sequence"/>
</dbReference>
<keyword evidence="2" id="KW-1133">Transmembrane helix</keyword>
<feature type="compositionally biased region" description="Basic and acidic residues" evidence="1">
    <location>
        <begin position="648"/>
        <end position="657"/>
    </location>
</feature>
<dbReference type="InterPro" id="IPR025558">
    <property type="entry name" value="DUF4283"/>
</dbReference>
<feature type="transmembrane region" description="Helical" evidence="2">
    <location>
        <begin position="80"/>
        <end position="97"/>
    </location>
</feature>
<feature type="domain" description="DUF4283" evidence="3">
    <location>
        <begin position="190"/>
        <end position="252"/>
    </location>
</feature>
<feature type="region of interest" description="Disordered" evidence="1">
    <location>
        <begin position="416"/>
        <end position="483"/>
    </location>
</feature>
<feature type="transmembrane region" description="Helical" evidence="2">
    <location>
        <begin position="128"/>
        <end position="146"/>
    </location>
</feature>
<dbReference type="AlphaFoldDB" id="A0A8X7PIY5"/>
<reference evidence="4 5" key="1">
    <citation type="submission" date="2020-02" db="EMBL/GenBank/DDBJ databases">
        <authorList>
            <person name="Ma Q."/>
            <person name="Huang Y."/>
            <person name="Song X."/>
            <person name="Pei D."/>
        </authorList>
    </citation>
    <scope>NUCLEOTIDE SEQUENCE [LARGE SCALE GENOMIC DNA]</scope>
    <source>
        <strain evidence="4">Sxm20200214</strain>
        <tissue evidence="4">Leaf</tissue>
    </source>
</reference>
<organism evidence="4 5">
    <name type="scientific">Brassica carinata</name>
    <name type="common">Ethiopian mustard</name>
    <name type="synonym">Abyssinian cabbage</name>
    <dbReference type="NCBI Taxonomy" id="52824"/>
    <lineage>
        <taxon>Eukaryota</taxon>
        <taxon>Viridiplantae</taxon>
        <taxon>Streptophyta</taxon>
        <taxon>Embryophyta</taxon>
        <taxon>Tracheophyta</taxon>
        <taxon>Spermatophyta</taxon>
        <taxon>Magnoliopsida</taxon>
        <taxon>eudicotyledons</taxon>
        <taxon>Gunneridae</taxon>
        <taxon>Pentapetalae</taxon>
        <taxon>rosids</taxon>
        <taxon>malvids</taxon>
        <taxon>Brassicales</taxon>
        <taxon>Brassicaceae</taxon>
        <taxon>Brassiceae</taxon>
        <taxon>Brassica</taxon>
    </lineage>
</organism>
<evidence type="ECO:0000313" key="5">
    <source>
        <dbReference type="Proteomes" id="UP000886595"/>
    </source>
</evidence>
<protein>
    <recommendedName>
        <fullName evidence="3">DUF4283 domain-containing protein</fullName>
    </recommendedName>
</protein>
<dbReference type="OrthoDB" id="10323129at2759"/>
<dbReference type="Pfam" id="PF14111">
    <property type="entry name" value="DUF4283"/>
    <property type="match status" value="1"/>
</dbReference>
<keyword evidence="5" id="KW-1185">Reference proteome</keyword>
<feature type="compositionally biased region" description="Basic and acidic residues" evidence="1">
    <location>
        <begin position="392"/>
        <end position="404"/>
    </location>
</feature>
<evidence type="ECO:0000313" key="4">
    <source>
        <dbReference type="EMBL" id="KAG2252170.1"/>
    </source>
</evidence>
<name>A0A8X7PIY5_BRACI</name>
<dbReference type="PANTHER" id="PTHR31286:SF113">
    <property type="entry name" value="DUF4283 DOMAIN-CONTAINING PROTEIN"/>
    <property type="match status" value="1"/>
</dbReference>
<feature type="region of interest" description="Disordered" evidence="1">
    <location>
        <begin position="556"/>
        <end position="614"/>
    </location>
</feature>
<keyword evidence="2" id="KW-0472">Membrane</keyword>
<feature type="compositionally biased region" description="Basic and acidic residues" evidence="1">
    <location>
        <begin position="432"/>
        <end position="451"/>
    </location>
</feature>
<feature type="transmembrane region" description="Helical" evidence="2">
    <location>
        <begin position="53"/>
        <end position="74"/>
    </location>
</feature>
<gene>
    <name evidence="4" type="ORF">Bca52824_082306</name>
</gene>
<sequence length="671" mass="76728">MIYQDHNTDYGNQGIYSTRLGIISGIKKGICGRLRKSRICIQWRWNLEIIKTALWIFTGCIFDCDSLFSSLYIFEIDLKYQGVDFFGTWILWFLWGLRSDNINSRRYGLIEEDFGKGSMENWDQYKRMIDASLWCIIVLLFWLINFQKLKFFVIMTQSQLLNHGEEQKNGEGMRKRLKISMYLPKYFFNEMKALFTNLPNIWKLEDMVTGSDLGFGKFRFDFKMEEKLEEVLKQQPFHFDYWMLSQARWQPKQSRSFPSEIMFFGIPLEFRTVPTFESIGGALGRVVALVDAFKELCFETTVDFKGGEFYDGEEAAMSLRYEKLFGYCKLCGSLCHKEELCPLKEKNAKSSPARRRETREGTGGWFDGTKHEEQARSYKGVVINGHTGQQHKGRDSREYYGKGKGKMVDAADSKWVKAAERGSRKPPTHHGYRGDGESSRHKNTRRDDGRNGPRIRPSSEQSTDDQRQRVPGPEAWEEGEIKSNGDDVAILPYEGFQLELAETQAEGSEVIMEASEAEKGLIALQGMMEKHDYMAEDIDMELEAINATILESGVESEAEEEFQTLSEEEAELASEVQQKHVHTQEEEELGSGDANAEKDTTAGSVATRQSNRKRFVKPTISMAGSNKMRMTSVLVSPRIRVAAKVGTRHGDSGKPPESKGPSNPKPVLFKF</sequence>
<feature type="compositionally biased region" description="Acidic residues" evidence="1">
    <location>
        <begin position="556"/>
        <end position="572"/>
    </location>
</feature>
<accession>A0A8X7PIY5</accession>
<evidence type="ECO:0000256" key="1">
    <source>
        <dbReference type="SAM" id="MobiDB-lite"/>
    </source>
</evidence>
<dbReference type="PANTHER" id="PTHR31286">
    <property type="entry name" value="GLYCINE-RICH CELL WALL STRUCTURAL PROTEIN 1.8-LIKE"/>
    <property type="match status" value="1"/>
</dbReference>
<comment type="caution">
    <text evidence="4">The sequence shown here is derived from an EMBL/GenBank/DDBJ whole genome shotgun (WGS) entry which is preliminary data.</text>
</comment>
<dbReference type="InterPro" id="IPR040256">
    <property type="entry name" value="At4g02000-like"/>
</dbReference>
<evidence type="ECO:0000259" key="3">
    <source>
        <dbReference type="Pfam" id="PF14111"/>
    </source>
</evidence>
<feature type="region of interest" description="Disordered" evidence="1">
    <location>
        <begin position="643"/>
        <end position="671"/>
    </location>
</feature>
<evidence type="ECO:0000256" key="2">
    <source>
        <dbReference type="SAM" id="Phobius"/>
    </source>
</evidence>
<feature type="region of interest" description="Disordered" evidence="1">
    <location>
        <begin position="346"/>
        <end position="404"/>
    </location>
</feature>
<dbReference type="EMBL" id="JAAMPC010000016">
    <property type="protein sequence ID" value="KAG2252170.1"/>
    <property type="molecule type" value="Genomic_DNA"/>
</dbReference>
<proteinExistence type="predicted"/>